<comment type="catalytic activity">
    <reaction evidence="11">
        <text>L-seryl-[protein] + ATP = O-phospho-L-seryl-[protein] + ADP + H(+)</text>
        <dbReference type="Rhea" id="RHEA:17989"/>
        <dbReference type="Rhea" id="RHEA-COMP:9863"/>
        <dbReference type="Rhea" id="RHEA-COMP:11604"/>
        <dbReference type="ChEBI" id="CHEBI:15378"/>
        <dbReference type="ChEBI" id="CHEBI:29999"/>
        <dbReference type="ChEBI" id="CHEBI:30616"/>
        <dbReference type="ChEBI" id="CHEBI:83421"/>
        <dbReference type="ChEBI" id="CHEBI:456216"/>
        <dbReference type="EC" id="2.7.11.1"/>
    </reaction>
</comment>
<keyword evidence="3" id="KW-0812">Transmembrane</keyword>
<dbReference type="GO" id="GO:0004674">
    <property type="term" value="F:protein serine/threonine kinase activity"/>
    <property type="evidence" value="ECO:0007669"/>
    <property type="project" value="UniProtKB-KW"/>
</dbReference>
<evidence type="ECO:0000256" key="8">
    <source>
        <dbReference type="ARBA" id="ARBA00023170"/>
    </source>
</evidence>
<dbReference type="EC" id="2.7.11.1" evidence="2"/>
<evidence type="ECO:0000256" key="2">
    <source>
        <dbReference type="ARBA" id="ARBA00012513"/>
    </source>
</evidence>
<keyword evidence="8" id="KW-0675">Receptor</keyword>
<feature type="chain" id="PRO_5035319447" description="non-specific serine/threonine protein kinase" evidence="12">
    <location>
        <begin position="19"/>
        <end position="211"/>
    </location>
</feature>
<sequence length="211" mass="23136">MDLTWFLALVLMLPSSMEHLLGSPSWGLLLVMDLFVVSFSMLADPTAGAATSMSAWVFLSPWWKGQCSIVGMFARNRTTLCWGDETGSSVISLTPKNLRFQYISAGGFHVCGILENSQVFCWGRSLATQQSSSDVLGQGDVNMVPMDPMISVAGGRFHACGIKRMDHRVVCWGFKLQNSVPPPRDSRVYEIVAGDYFTCGVLAEPSLRPLC</sequence>
<keyword evidence="14" id="KW-1185">Reference proteome</keyword>
<dbReference type="AlphaFoldDB" id="A0A8J5L8Y3"/>
<organism evidence="13 14">
    <name type="scientific">Zingiber officinale</name>
    <name type="common">Ginger</name>
    <name type="synonym">Amomum zingiber</name>
    <dbReference type="NCBI Taxonomy" id="94328"/>
    <lineage>
        <taxon>Eukaryota</taxon>
        <taxon>Viridiplantae</taxon>
        <taxon>Streptophyta</taxon>
        <taxon>Embryophyta</taxon>
        <taxon>Tracheophyta</taxon>
        <taxon>Spermatophyta</taxon>
        <taxon>Magnoliopsida</taxon>
        <taxon>Liliopsida</taxon>
        <taxon>Zingiberales</taxon>
        <taxon>Zingiberaceae</taxon>
        <taxon>Zingiber</taxon>
    </lineage>
</organism>
<dbReference type="Proteomes" id="UP000734854">
    <property type="component" value="Unassembled WGS sequence"/>
</dbReference>
<dbReference type="PANTHER" id="PTHR47460:SF1">
    <property type="entry name" value="SERINE_THREONINE-PROTEIN KINASE-LIKE PROTEIN ACR4"/>
    <property type="match status" value="1"/>
</dbReference>
<comment type="subcellular location">
    <subcellularLocation>
        <location evidence="1">Membrane</location>
        <topology evidence="1">Single-pass type I membrane protein</topology>
    </subcellularLocation>
</comment>
<keyword evidence="6" id="KW-0472">Membrane</keyword>
<proteinExistence type="predicted"/>
<evidence type="ECO:0000256" key="9">
    <source>
        <dbReference type="ARBA" id="ARBA00023180"/>
    </source>
</evidence>
<accession>A0A8J5L8Y3</accession>
<evidence type="ECO:0000256" key="3">
    <source>
        <dbReference type="ARBA" id="ARBA00022692"/>
    </source>
</evidence>
<evidence type="ECO:0000313" key="14">
    <source>
        <dbReference type="Proteomes" id="UP000734854"/>
    </source>
</evidence>
<keyword evidence="7" id="KW-1015">Disulfide bond</keyword>
<name>A0A8J5L8Y3_ZINOF</name>
<evidence type="ECO:0000256" key="1">
    <source>
        <dbReference type="ARBA" id="ARBA00004479"/>
    </source>
</evidence>
<feature type="signal peptide" evidence="12">
    <location>
        <begin position="1"/>
        <end position="18"/>
    </location>
</feature>
<evidence type="ECO:0000256" key="4">
    <source>
        <dbReference type="ARBA" id="ARBA00022729"/>
    </source>
</evidence>
<dbReference type="GO" id="GO:0016020">
    <property type="term" value="C:membrane"/>
    <property type="evidence" value="ECO:0007669"/>
    <property type="project" value="UniProtKB-SubCell"/>
</dbReference>
<protein>
    <recommendedName>
        <fullName evidence="2">non-specific serine/threonine protein kinase</fullName>
        <ecNumber evidence="2">2.7.11.1</ecNumber>
    </recommendedName>
</protein>
<keyword evidence="5" id="KW-1133">Transmembrane helix</keyword>
<evidence type="ECO:0000256" key="6">
    <source>
        <dbReference type="ARBA" id="ARBA00023136"/>
    </source>
</evidence>
<reference evidence="13 14" key="1">
    <citation type="submission" date="2020-08" db="EMBL/GenBank/DDBJ databases">
        <title>Plant Genome Project.</title>
        <authorList>
            <person name="Zhang R.-G."/>
        </authorList>
    </citation>
    <scope>NUCLEOTIDE SEQUENCE [LARGE SCALE GENOMIC DNA]</scope>
    <source>
        <tissue evidence="13">Rhizome</tissue>
    </source>
</reference>
<evidence type="ECO:0000256" key="5">
    <source>
        <dbReference type="ARBA" id="ARBA00022989"/>
    </source>
</evidence>
<comment type="catalytic activity">
    <reaction evidence="10">
        <text>L-threonyl-[protein] + ATP = O-phospho-L-threonyl-[protein] + ADP + H(+)</text>
        <dbReference type="Rhea" id="RHEA:46608"/>
        <dbReference type="Rhea" id="RHEA-COMP:11060"/>
        <dbReference type="Rhea" id="RHEA-COMP:11605"/>
        <dbReference type="ChEBI" id="CHEBI:15378"/>
        <dbReference type="ChEBI" id="CHEBI:30013"/>
        <dbReference type="ChEBI" id="CHEBI:30616"/>
        <dbReference type="ChEBI" id="CHEBI:61977"/>
        <dbReference type="ChEBI" id="CHEBI:456216"/>
        <dbReference type="EC" id="2.7.11.1"/>
    </reaction>
</comment>
<gene>
    <name evidence="13" type="ORF">ZIOFF_036976</name>
</gene>
<evidence type="ECO:0000256" key="11">
    <source>
        <dbReference type="ARBA" id="ARBA00048679"/>
    </source>
</evidence>
<dbReference type="InterPro" id="IPR009091">
    <property type="entry name" value="RCC1/BLIP-II"/>
</dbReference>
<evidence type="ECO:0000256" key="10">
    <source>
        <dbReference type="ARBA" id="ARBA00047899"/>
    </source>
</evidence>
<dbReference type="Gene3D" id="2.130.10.30">
    <property type="entry name" value="Regulator of chromosome condensation 1/beta-lactamase-inhibitor protein II"/>
    <property type="match status" value="1"/>
</dbReference>
<keyword evidence="9" id="KW-0325">Glycoprotein</keyword>
<dbReference type="SUPFAM" id="SSF50985">
    <property type="entry name" value="RCC1/BLIP-II"/>
    <property type="match status" value="1"/>
</dbReference>
<dbReference type="EMBL" id="JACMSC010000010">
    <property type="protein sequence ID" value="KAG6504641.1"/>
    <property type="molecule type" value="Genomic_DNA"/>
</dbReference>
<evidence type="ECO:0000256" key="7">
    <source>
        <dbReference type="ARBA" id="ARBA00023157"/>
    </source>
</evidence>
<evidence type="ECO:0000313" key="13">
    <source>
        <dbReference type="EMBL" id="KAG6504641.1"/>
    </source>
</evidence>
<dbReference type="Pfam" id="PF13540">
    <property type="entry name" value="RCC1_2"/>
    <property type="match status" value="1"/>
</dbReference>
<evidence type="ECO:0000256" key="12">
    <source>
        <dbReference type="SAM" id="SignalP"/>
    </source>
</evidence>
<dbReference type="PANTHER" id="PTHR47460">
    <property type="entry name" value="SERINE/THREONINE-PROTEIN KINASE-LIKE PROTEIN ACR4"/>
    <property type="match status" value="1"/>
</dbReference>
<keyword evidence="4 12" id="KW-0732">Signal</keyword>
<comment type="caution">
    <text evidence="13">The sequence shown here is derived from an EMBL/GenBank/DDBJ whole genome shotgun (WGS) entry which is preliminary data.</text>
</comment>